<comment type="similarity">
    <text evidence="2">Belongs to the CWF11 family.</text>
</comment>
<protein>
    <recommendedName>
        <fullName evidence="2">Pre-mRNA-splicing factor</fullName>
    </recommendedName>
</protein>
<keyword evidence="10" id="KW-1185">Reference proteome</keyword>
<dbReference type="InterPro" id="IPR027417">
    <property type="entry name" value="P-loop_NTPase"/>
</dbReference>
<dbReference type="Pfam" id="PF13087">
    <property type="entry name" value="AAA_12"/>
    <property type="match status" value="1"/>
</dbReference>
<evidence type="ECO:0000259" key="5">
    <source>
        <dbReference type="Pfam" id="PF13087"/>
    </source>
</evidence>
<dbReference type="FunFam" id="3.40.50.300:FF:000507">
    <property type="entry name" value="Pre-mRNA-splicing factor"/>
    <property type="match status" value="1"/>
</dbReference>
<dbReference type="PANTHER" id="PTHR10887:SF5">
    <property type="entry name" value="RNA HELICASE AQUARIUS"/>
    <property type="match status" value="1"/>
</dbReference>
<dbReference type="InterPro" id="IPR048966">
    <property type="entry name" value="Aquarius_b-barrel"/>
</dbReference>
<comment type="subcellular location">
    <subcellularLocation>
        <location evidence="2">Nucleus</location>
    </subcellularLocation>
</comment>
<keyword evidence="2" id="KW-0507">mRNA processing</keyword>
<comment type="function">
    <text evidence="2">Involved in mRNA splicing where it associates with cdc5 and the other cwf proteins as part of the spliceosome.</text>
</comment>
<evidence type="ECO:0000259" key="7">
    <source>
        <dbReference type="Pfam" id="PF21143"/>
    </source>
</evidence>
<comment type="subunit">
    <text evidence="2">Belongs to the 40S cdc5-associated complex (or cwf complex), a spliceosome sub-complex reminiscent of a late-stage spliceosome.</text>
</comment>
<dbReference type="Pfam" id="PF21144">
    <property type="entry name" value="Aquarius_N_3rd"/>
    <property type="match status" value="1"/>
</dbReference>
<dbReference type="InterPro" id="IPR041677">
    <property type="entry name" value="DNA2/NAM7_AAA_11"/>
</dbReference>
<feature type="domain" description="RNA helicase aquarius N-terminal" evidence="6">
    <location>
        <begin position="25"/>
        <end position="407"/>
    </location>
</feature>
<evidence type="ECO:0000313" key="9">
    <source>
        <dbReference type="EMBL" id="KAF2500292.1"/>
    </source>
</evidence>
<feature type="domain" description="DNA2/NAM7 helicase-like C-terminal" evidence="5">
    <location>
        <begin position="1115"/>
        <end position="1307"/>
    </location>
</feature>
<name>A0A6A6R7E6_9PEZI</name>
<feature type="region of interest" description="Disordered" evidence="3">
    <location>
        <begin position="1385"/>
        <end position="1418"/>
    </location>
</feature>
<dbReference type="InterPro" id="IPR048967">
    <property type="entry name" value="Aquarius_insert"/>
</dbReference>
<keyword evidence="2" id="KW-0539">Nucleus</keyword>
<dbReference type="GO" id="GO:0005684">
    <property type="term" value="C:U2-type spliceosomal complex"/>
    <property type="evidence" value="ECO:0007669"/>
    <property type="project" value="UniProtKB-UniRule"/>
</dbReference>
<sequence length="1418" mass="162883">MEENNNVFAIHTRPTIADLHGENHFAQLARKHWLSPSKPAKINQKIVKEELWDELEKCDFAFGSLLVLENLQLLEKYLWPGYSEDASNYQILLLALMVNVKRRENLPSWDHFNSKPSEFSSFFRRILSMSIDNSLPMKIRTQLISFVIGAFQSLDSGLVRKECAPLVSISIWQNLHSEVVRDRLFEKNPVLKKAWRATSKRFDSADDDVKARLRFERSWLYTLLLDFLDRVYGDTASDDASYCERFVELLTDLQSQLPTRRYVSTLLQDLNLLPAIRLSPMYTDEDNGLFRDLYILLRHFTYFPIDDQTGQHQTDLEYHEAHYSKLAKLQRTAFKHFKSKLTILALSNYGSLNQRADLEGHLDELTDDELVQLCTLLGFRTEYPKSSSLAQGKDFFMELIIEAHEGRPTFQEAVRNMPILPTERILYEPTFLRNESYDGSRPLAIPKLNLQYLTIGDFLWRSFILHRCESFYEIRKDMEDVIRRLQPKPTGTGTKFNGFSRMALPISKPAIIDVAPPKVGDEHPAQVKAEIILDVSRLNYGVRKDWDSLRADDVVFLLDVHPVDEDMPMGNGHRPQRSGQQGGLRRLRAAEVIQVQDEKGRPLRDHQNKDGESYRPRQRRLLVRLDAVAYQEDMDRVATGKPSVYENINLIVRRRGRENNFKPILESIKQLTLSDIPAPSWLQEVFLGYGDPASATYKRLANRLQSIDFRDTFLDWHHLIQSLPGKSIEPHEDADSSFGPPYVVEYPAGDAEPIPVRPSKKRRRDQVEITQPQPVHESLQVSTYKPPNTGPYPTDAPRLNAIRFTPTQIEAITSGTQPGLTVIVGPPGTGKTDVATQIINNIYHNFPDQRTLLVAHSNQALNQLFQKIVALDIDERHLLRLGHGEEELETEANYSKHGRVESFLENRTRFLQEVDRLAQNFGAPGAHGSSCETAGYFNSVYVLPAWAKYWDLVQSDDFTIKQIINEFPFQMYFSTAPQPLFEQEATREEIVDVVEGCYRHVEKIFTELEDIRPFEILGRPRDKANYLLVKEARIVAMTSTHAAMRRQEIANLGFHYDNVIMEEAAQITEIENFIPLALQHPKNGELPLQRVVLCGDHLQNSPIIQNLAFRQYANLEQSLFLRLVRLGVPTIMLDQQGRARPSIAELYKWRYTRLGNLPIVETAPEYQSANAGFRYDYQFINVPDYKGKGEMEPTPHFIQNLGEAEYAVALFMYMRLLGYPASKISILTTYAGQRALIRDVLGHRCAKNRLFGLPRIVTTVDKYQGEQNDFIILSLTRTTRVGYLRDIRRLTVALSRARLGLYILGRRDVFEACFELKEAFDRLLRRTDKLALVTDEMFPATRLLDGKSESTEMEGVEHLGQYVYEMTQAKVAALKKNGGVLPPIEEEAKAEDVDMEDGEEGYIKEEEMEEPDDVEGFQ</sequence>
<feature type="domain" description="DNA2/NAM7 helicase helicase" evidence="4">
    <location>
        <begin position="807"/>
        <end position="1104"/>
    </location>
</feature>
<dbReference type="GO" id="GO:0071013">
    <property type="term" value="C:catalytic step 2 spliceosome"/>
    <property type="evidence" value="ECO:0007669"/>
    <property type="project" value="TreeGrafter"/>
</dbReference>
<reference evidence="9" key="1">
    <citation type="journal article" date="2020" name="Stud. Mycol.">
        <title>101 Dothideomycetes genomes: a test case for predicting lifestyles and emergence of pathogens.</title>
        <authorList>
            <person name="Haridas S."/>
            <person name="Albert R."/>
            <person name="Binder M."/>
            <person name="Bloem J."/>
            <person name="Labutti K."/>
            <person name="Salamov A."/>
            <person name="Andreopoulos B."/>
            <person name="Baker S."/>
            <person name="Barry K."/>
            <person name="Bills G."/>
            <person name="Bluhm B."/>
            <person name="Cannon C."/>
            <person name="Castanera R."/>
            <person name="Culley D."/>
            <person name="Daum C."/>
            <person name="Ezra D."/>
            <person name="Gonzalez J."/>
            <person name="Henrissat B."/>
            <person name="Kuo A."/>
            <person name="Liang C."/>
            <person name="Lipzen A."/>
            <person name="Lutzoni F."/>
            <person name="Magnuson J."/>
            <person name="Mondo S."/>
            <person name="Nolan M."/>
            <person name="Ohm R."/>
            <person name="Pangilinan J."/>
            <person name="Park H.-J."/>
            <person name="Ramirez L."/>
            <person name="Alfaro M."/>
            <person name="Sun H."/>
            <person name="Tritt A."/>
            <person name="Yoshinaga Y."/>
            <person name="Zwiers L.-H."/>
            <person name="Turgeon B."/>
            <person name="Goodwin S."/>
            <person name="Spatafora J."/>
            <person name="Crous P."/>
            <person name="Grigoriev I."/>
        </authorList>
    </citation>
    <scope>NUCLEOTIDE SEQUENCE</scope>
    <source>
        <strain evidence="9">CBS 269.34</strain>
    </source>
</reference>
<dbReference type="Gene3D" id="3.40.50.300">
    <property type="entry name" value="P-loop containing nucleotide triphosphate hydrolases"/>
    <property type="match status" value="2"/>
</dbReference>
<evidence type="ECO:0000313" key="10">
    <source>
        <dbReference type="Proteomes" id="UP000799750"/>
    </source>
</evidence>
<evidence type="ECO:0000256" key="2">
    <source>
        <dbReference type="PIRNR" id="PIRNR038901"/>
    </source>
</evidence>
<feature type="compositionally biased region" description="Basic and acidic residues" evidence="3">
    <location>
        <begin position="596"/>
        <end position="615"/>
    </location>
</feature>
<organism evidence="9 10">
    <name type="scientific">Lophium mytilinum</name>
    <dbReference type="NCBI Taxonomy" id="390894"/>
    <lineage>
        <taxon>Eukaryota</taxon>
        <taxon>Fungi</taxon>
        <taxon>Dikarya</taxon>
        <taxon>Ascomycota</taxon>
        <taxon>Pezizomycotina</taxon>
        <taxon>Dothideomycetes</taxon>
        <taxon>Pleosporomycetidae</taxon>
        <taxon>Mytilinidiales</taxon>
        <taxon>Mytilinidiaceae</taxon>
        <taxon>Lophium</taxon>
    </lineage>
</organism>
<evidence type="ECO:0000259" key="4">
    <source>
        <dbReference type="Pfam" id="PF13086"/>
    </source>
</evidence>
<keyword evidence="1" id="KW-0547">Nucleotide-binding</keyword>
<keyword evidence="1" id="KW-0347">Helicase</keyword>
<dbReference type="PANTHER" id="PTHR10887">
    <property type="entry name" value="DNA2/NAM7 HELICASE FAMILY"/>
    <property type="match status" value="1"/>
</dbReference>
<dbReference type="InterPro" id="IPR047187">
    <property type="entry name" value="SF1_C_Upf1"/>
</dbReference>
<accession>A0A6A6R7E6</accession>
<keyword evidence="2" id="KW-0508">mRNA splicing</keyword>
<dbReference type="GO" id="GO:0045292">
    <property type="term" value="P:mRNA cis splicing, via spliceosome"/>
    <property type="evidence" value="ECO:0007669"/>
    <property type="project" value="UniProtKB-UniRule"/>
</dbReference>
<dbReference type="GO" id="GO:0004386">
    <property type="term" value="F:helicase activity"/>
    <property type="evidence" value="ECO:0007669"/>
    <property type="project" value="InterPro"/>
</dbReference>
<dbReference type="Pfam" id="PF16399">
    <property type="entry name" value="Aquarius_N_1st"/>
    <property type="match status" value="1"/>
</dbReference>
<evidence type="ECO:0000259" key="6">
    <source>
        <dbReference type="Pfam" id="PF16399"/>
    </source>
</evidence>
<feature type="compositionally biased region" description="Acidic residues" evidence="3">
    <location>
        <begin position="1393"/>
        <end position="1418"/>
    </location>
</feature>
<feature type="domain" description="RNA helicase aquarius insertion" evidence="8">
    <location>
        <begin position="702"/>
        <end position="796"/>
    </location>
</feature>
<feature type="compositionally biased region" description="Polar residues" evidence="3">
    <location>
        <begin position="768"/>
        <end position="786"/>
    </location>
</feature>
<dbReference type="EMBL" id="MU004183">
    <property type="protein sequence ID" value="KAF2500292.1"/>
    <property type="molecule type" value="Genomic_DNA"/>
</dbReference>
<evidence type="ECO:0000256" key="1">
    <source>
        <dbReference type="ARBA" id="ARBA00022806"/>
    </source>
</evidence>
<dbReference type="Proteomes" id="UP000799750">
    <property type="component" value="Unassembled WGS sequence"/>
</dbReference>
<keyword evidence="1" id="KW-0378">Hydrolase</keyword>
<dbReference type="OrthoDB" id="1879at2759"/>
<dbReference type="InterPro" id="IPR026300">
    <property type="entry name" value="CWF11_fam"/>
</dbReference>
<keyword evidence="1" id="KW-0067">ATP-binding</keyword>
<proteinExistence type="inferred from homology"/>
<dbReference type="Pfam" id="PF21143">
    <property type="entry name" value="Aquarius_N_2nd"/>
    <property type="match status" value="1"/>
</dbReference>
<feature type="region of interest" description="Disordered" evidence="3">
    <location>
        <begin position="565"/>
        <end position="615"/>
    </location>
</feature>
<dbReference type="PIRSF" id="PIRSF038901">
    <property type="entry name" value="AQR_cwf11"/>
    <property type="match status" value="1"/>
</dbReference>
<feature type="domain" description="RNA helicase aquarius beta-barrel" evidence="7">
    <location>
        <begin position="491"/>
        <end position="654"/>
    </location>
</feature>
<dbReference type="InterPro" id="IPR041679">
    <property type="entry name" value="DNA2/NAM7-like_C"/>
</dbReference>
<feature type="region of interest" description="Disordered" evidence="3">
    <location>
        <begin position="749"/>
        <end position="797"/>
    </location>
</feature>
<gene>
    <name evidence="9" type="ORF">BU16DRAFT_614071</name>
</gene>
<evidence type="ECO:0000256" key="3">
    <source>
        <dbReference type="SAM" id="MobiDB-lite"/>
    </source>
</evidence>
<dbReference type="InterPro" id="IPR045055">
    <property type="entry name" value="DNA2/NAM7-like"/>
</dbReference>
<dbReference type="CDD" id="cd18808">
    <property type="entry name" value="SF1_C_Upf1"/>
    <property type="match status" value="1"/>
</dbReference>
<dbReference type="GO" id="GO:0003729">
    <property type="term" value="F:mRNA binding"/>
    <property type="evidence" value="ECO:0007669"/>
    <property type="project" value="TreeGrafter"/>
</dbReference>
<evidence type="ECO:0000259" key="8">
    <source>
        <dbReference type="Pfam" id="PF21144"/>
    </source>
</evidence>
<dbReference type="SUPFAM" id="SSF52540">
    <property type="entry name" value="P-loop containing nucleoside triphosphate hydrolases"/>
    <property type="match status" value="1"/>
</dbReference>
<dbReference type="InterPro" id="IPR032174">
    <property type="entry name" value="Aquarius_N"/>
</dbReference>
<dbReference type="Pfam" id="PF13086">
    <property type="entry name" value="AAA_11"/>
    <property type="match status" value="1"/>
</dbReference>
<dbReference type="CDD" id="cd17935">
    <property type="entry name" value="EEXXQc_AQR"/>
    <property type="match status" value="1"/>
</dbReference>